<dbReference type="EMBL" id="MU393468">
    <property type="protein sequence ID" value="KAI4865731.1"/>
    <property type="molecule type" value="Genomic_DNA"/>
</dbReference>
<protein>
    <submittedName>
        <fullName evidence="1">Uncharacterized protein</fullName>
    </submittedName>
</protein>
<gene>
    <name evidence="1" type="ORF">F4820DRAFT_283287</name>
</gene>
<accession>A0ACB9Z1U4</accession>
<comment type="caution">
    <text evidence="1">The sequence shown here is derived from an EMBL/GenBank/DDBJ whole genome shotgun (WGS) entry which is preliminary data.</text>
</comment>
<evidence type="ECO:0000313" key="1">
    <source>
        <dbReference type="EMBL" id="KAI4865731.1"/>
    </source>
</evidence>
<proteinExistence type="predicted"/>
<organism evidence="1 2">
    <name type="scientific">Hypoxylon rubiginosum</name>
    <dbReference type="NCBI Taxonomy" id="110542"/>
    <lineage>
        <taxon>Eukaryota</taxon>
        <taxon>Fungi</taxon>
        <taxon>Dikarya</taxon>
        <taxon>Ascomycota</taxon>
        <taxon>Pezizomycotina</taxon>
        <taxon>Sordariomycetes</taxon>
        <taxon>Xylariomycetidae</taxon>
        <taxon>Xylariales</taxon>
        <taxon>Hypoxylaceae</taxon>
        <taxon>Hypoxylon</taxon>
    </lineage>
</organism>
<keyword evidence="2" id="KW-1185">Reference proteome</keyword>
<dbReference type="Proteomes" id="UP001497700">
    <property type="component" value="Unassembled WGS sequence"/>
</dbReference>
<sequence>MVSKYWIKEHLGPLPHTFVPGKSRSRSGQADAVNVRKRQENDKNYTPSNKPRTTSVANESDEELEVEKPRRTPRSVLRPDYAELVANKDPWNLSDMDSDAIQRPTKESLTVANGTDNTSKSSSSASASSRSRSPNSSKTSTPGPSLIRAKTTEPSPLAIRPNSGQGDRLPARGRPPRQHGGSRVMLIDGHILKISFHPAYLERRKKRL</sequence>
<reference evidence="1 2" key="1">
    <citation type="journal article" date="2022" name="New Phytol.">
        <title>Ecological generalism drives hyperdiversity of secondary metabolite gene clusters in xylarialean endophytes.</title>
        <authorList>
            <person name="Franco M.E.E."/>
            <person name="Wisecaver J.H."/>
            <person name="Arnold A.E."/>
            <person name="Ju Y.M."/>
            <person name="Slot J.C."/>
            <person name="Ahrendt S."/>
            <person name="Moore L.P."/>
            <person name="Eastman K.E."/>
            <person name="Scott K."/>
            <person name="Konkel Z."/>
            <person name="Mondo S.J."/>
            <person name="Kuo A."/>
            <person name="Hayes R.D."/>
            <person name="Haridas S."/>
            <person name="Andreopoulos B."/>
            <person name="Riley R."/>
            <person name="LaButti K."/>
            <person name="Pangilinan J."/>
            <person name="Lipzen A."/>
            <person name="Amirebrahimi M."/>
            <person name="Yan J."/>
            <person name="Adam C."/>
            <person name="Keymanesh K."/>
            <person name="Ng V."/>
            <person name="Louie K."/>
            <person name="Northen T."/>
            <person name="Drula E."/>
            <person name="Henrissat B."/>
            <person name="Hsieh H.M."/>
            <person name="Youens-Clark K."/>
            <person name="Lutzoni F."/>
            <person name="Miadlikowska J."/>
            <person name="Eastwood D.C."/>
            <person name="Hamelin R.C."/>
            <person name="Grigoriev I.V."/>
            <person name="U'Ren J.M."/>
        </authorList>
    </citation>
    <scope>NUCLEOTIDE SEQUENCE [LARGE SCALE GENOMIC DNA]</scope>
    <source>
        <strain evidence="1 2">CBS 119005</strain>
    </source>
</reference>
<evidence type="ECO:0000313" key="2">
    <source>
        <dbReference type="Proteomes" id="UP001497700"/>
    </source>
</evidence>
<name>A0ACB9Z1U4_9PEZI</name>